<evidence type="ECO:0000313" key="2">
    <source>
        <dbReference type="EnsemblPlants" id="Solyc02g014033.1.1"/>
    </source>
</evidence>
<reference evidence="2" key="2">
    <citation type="submission" date="2019-01" db="UniProtKB">
        <authorList>
            <consortium name="EnsemblPlants"/>
        </authorList>
    </citation>
    <scope>IDENTIFICATION</scope>
    <source>
        <strain evidence="2">cv. Heinz 1706</strain>
    </source>
</reference>
<sequence length="234" mass="26139">MVFIQGLHLFDRQPLLKTSPPPQLQVLPIGIDVSATHISTTTNSGSTSHKVATNNRSSSDEPENSITSFQVSAILSLAATFDWPLPRLDVNNTFLHSTLAEEIYMSQLPGKDLGDLNFFLGVQVIHSSSRIFLSQQKYIYEILDRANMVEVNLMRTPMASGSFLMSSDGYLLDDPNEYQSIVGSLQYLHLTKSDITFVVRKLSQFTSAPTTTHWAMVKRVLRYLASTSYNSLFP</sequence>
<dbReference type="AlphaFoldDB" id="A0A3Q7EV65"/>
<keyword evidence="3" id="KW-1185">Reference proteome</keyword>
<organism evidence="2">
    <name type="scientific">Solanum lycopersicum</name>
    <name type="common">Tomato</name>
    <name type="synonym">Lycopersicon esculentum</name>
    <dbReference type="NCBI Taxonomy" id="4081"/>
    <lineage>
        <taxon>Eukaryota</taxon>
        <taxon>Viridiplantae</taxon>
        <taxon>Streptophyta</taxon>
        <taxon>Embryophyta</taxon>
        <taxon>Tracheophyta</taxon>
        <taxon>Spermatophyta</taxon>
        <taxon>Magnoliopsida</taxon>
        <taxon>eudicotyledons</taxon>
        <taxon>Gunneridae</taxon>
        <taxon>Pentapetalae</taxon>
        <taxon>asterids</taxon>
        <taxon>lamiids</taxon>
        <taxon>Solanales</taxon>
        <taxon>Solanaceae</taxon>
        <taxon>Solanoideae</taxon>
        <taxon>Solaneae</taxon>
        <taxon>Solanum</taxon>
        <taxon>Solanum subgen. Lycopersicon</taxon>
    </lineage>
</organism>
<dbReference type="PANTHER" id="PTHR11439">
    <property type="entry name" value="GAG-POL-RELATED RETROTRANSPOSON"/>
    <property type="match status" value="1"/>
</dbReference>
<reference evidence="2" key="1">
    <citation type="journal article" date="2012" name="Nature">
        <title>The tomato genome sequence provides insights into fleshy fruit evolution.</title>
        <authorList>
            <consortium name="Tomato Genome Consortium"/>
        </authorList>
    </citation>
    <scope>NUCLEOTIDE SEQUENCE [LARGE SCALE GENOMIC DNA]</scope>
    <source>
        <strain evidence="2">cv. Heinz 1706</strain>
    </source>
</reference>
<accession>A0A3Q7EV65</accession>
<dbReference type="InParanoid" id="A0A3Q7EV65"/>
<feature type="region of interest" description="Disordered" evidence="1">
    <location>
        <begin position="40"/>
        <end position="64"/>
    </location>
</feature>
<dbReference type="EnsemblPlants" id="Solyc02g014033.1.1">
    <property type="protein sequence ID" value="Solyc02g014033.1.1"/>
    <property type="gene ID" value="Solyc02g014033.1"/>
</dbReference>
<evidence type="ECO:0000256" key="1">
    <source>
        <dbReference type="SAM" id="MobiDB-lite"/>
    </source>
</evidence>
<evidence type="ECO:0000313" key="3">
    <source>
        <dbReference type="Proteomes" id="UP000004994"/>
    </source>
</evidence>
<name>A0A3Q7EV65_SOLLC</name>
<dbReference type="PANTHER" id="PTHR11439:SF440">
    <property type="entry name" value="INTEGRASE CATALYTIC DOMAIN-CONTAINING PROTEIN"/>
    <property type="match status" value="1"/>
</dbReference>
<protein>
    <recommendedName>
        <fullName evidence="4">Reverse transcriptase Ty1/copia-type domain-containing protein</fullName>
    </recommendedName>
</protein>
<proteinExistence type="predicted"/>
<dbReference type="Gramene" id="Solyc02g014033.1.1">
    <property type="protein sequence ID" value="Solyc02g014033.1.1"/>
    <property type="gene ID" value="Solyc02g014033.1"/>
</dbReference>
<feature type="compositionally biased region" description="Polar residues" evidence="1">
    <location>
        <begin position="40"/>
        <end position="57"/>
    </location>
</feature>
<evidence type="ECO:0008006" key="4">
    <source>
        <dbReference type="Google" id="ProtNLM"/>
    </source>
</evidence>
<dbReference type="STRING" id="4081.A0A3Q7EV65"/>
<dbReference type="Proteomes" id="UP000004994">
    <property type="component" value="Chromosome 2"/>
</dbReference>